<sequence>MPEADQMPAVAEPLLDPSIDIISCGTLEAFNRFNDSKCDTHLEKTTNESILEKYNRLTEEIKQLVDLAANDTNDSNKELLTKVDKLSEQLQDLQVLRFDNTNTLKDVFESIDKSVDKANIKDDQNDSQLRYKLWYKPEKNTLNESSKINSLEQRIKTIESVLGTNENNQLRYKLWYKPEKNTLNESSKINSLEQRIKTIESVLGTNENNLNETVQDLSAKVSQFDQNSLERVDSRLHMITDKLSQIADRKQQFEELEKNSKINELFELIQKTEKSRSTLPTVLQRLETLNDLQEQALQFSSGLSYLDSLETQIAESMKTNEQELHTLKTSFETNVDSDGVIKSMIWRTSSLMAYMKAFVSHKALQISTSDVSSNAITSDNIELTRKYEVLIPLHHDWALINAFTTGLTNYYSVFPNCLTYNVFLYNSLALKDQSLSTSTGSAGVVANFPVPNETTKSSSWASSSLPTARKELL</sequence>
<dbReference type="GO" id="GO:0005737">
    <property type="term" value="C:cytoplasm"/>
    <property type="evidence" value="ECO:0007669"/>
    <property type="project" value="UniProtKB-SubCell"/>
</dbReference>
<feature type="region of interest" description="Disordered" evidence="6">
    <location>
        <begin position="453"/>
        <end position="473"/>
    </location>
</feature>
<dbReference type="Pfam" id="PF04912">
    <property type="entry name" value="Dynamitin"/>
    <property type="match status" value="1"/>
</dbReference>
<name>A0A7R9LIS4_9ACAR</name>
<comment type="similarity">
    <text evidence="2">Belongs to the dynactin subunit 2 family.</text>
</comment>
<dbReference type="GO" id="GO:0007017">
    <property type="term" value="P:microtubule-based process"/>
    <property type="evidence" value="ECO:0007669"/>
    <property type="project" value="InterPro"/>
</dbReference>
<evidence type="ECO:0000256" key="3">
    <source>
        <dbReference type="ARBA" id="ARBA00022490"/>
    </source>
</evidence>
<accession>A0A7R9LIS4</accession>
<dbReference type="GO" id="GO:0030286">
    <property type="term" value="C:dynein complex"/>
    <property type="evidence" value="ECO:0007669"/>
    <property type="project" value="UniProtKB-KW"/>
</dbReference>
<dbReference type="AlphaFoldDB" id="A0A7R9LIS4"/>
<evidence type="ECO:0000256" key="6">
    <source>
        <dbReference type="SAM" id="MobiDB-lite"/>
    </source>
</evidence>
<dbReference type="InterPro" id="IPR028133">
    <property type="entry name" value="Dynamitin"/>
</dbReference>
<evidence type="ECO:0000313" key="7">
    <source>
        <dbReference type="EMBL" id="CAD7641692.1"/>
    </source>
</evidence>
<comment type="subcellular location">
    <subcellularLocation>
        <location evidence="1">Cytoplasm</location>
    </subcellularLocation>
</comment>
<gene>
    <name evidence="7" type="ORF">OSB1V03_LOCUS18779</name>
</gene>
<protein>
    <submittedName>
        <fullName evidence="7">Uncharacterized protein</fullName>
    </submittedName>
</protein>
<keyword evidence="3" id="KW-0963">Cytoplasm</keyword>
<keyword evidence="8" id="KW-1185">Reference proteome</keyword>
<keyword evidence="5" id="KW-0175">Coiled coil</keyword>
<feature type="coiled-coil region" evidence="5">
    <location>
        <begin position="207"/>
        <end position="259"/>
    </location>
</feature>
<reference evidence="7" key="1">
    <citation type="submission" date="2020-11" db="EMBL/GenBank/DDBJ databases">
        <authorList>
            <person name="Tran Van P."/>
        </authorList>
    </citation>
    <scope>NUCLEOTIDE SEQUENCE</scope>
</reference>
<evidence type="ECO:0000256" key="1">
    <source>
        <dbReference type="ARBA" id="ARBA00004496"/>
    </source>
</evidence>
<evidence type="ECO:0000313" key="8">
    <source>
        <dbReference type="Proteomes" id="UP000759131"/>
    </source>
</evidence>
<dbReference type="Proteomes" id="UP000759131">
    <property type="component" value="Unassembled WGS sequence"/>
</dbReference>
<evidence type="ECO:0000256" key="4">
    <source>
        <dbReference type="ARBA" id="ARBA00023017"/>
    </source>
</evidence>
<proteinExistence type="inferred from homology"/>
<dbReference type="EMBL" id="OC880309">
    <property type="protein sequence ID" value="CAD7641692.1"/>
    <property type="molecule type" value="Genomic_DNA"/>
</dbReference>
<dbReference type="PANTHER" id="PTHR15346">
    <property type="entry name" value="DYNACTIN SUBUNIT"/>
    <property type="match status" value="1"/>
</dbReference>
<keyword evidence="4" id="KW-0243">Dynein</keyword>
<dbReference type="OrthoDB" id="4977at2759"/>
<organism evidence="7">
    <name type="scientific">Medioppia subpectinata</name>
    <dbReference type="NCBI Taxonomy" id="1979941"/>
    <lineage>
        <taxon>Eukaryota</taxon>
        <taxon>Metazoa</taxon>
        <taxon>Ecdysozoa</taxon>
        <taxon>Arthropoda</taxon>
        <taxon>Chelicerata</taxon>
        <taxon>Arachnida</taxon>
        <taxon>Acari</taxon>
        <taxon>Acariformes</taxon>
        <taxon>Sarcoptiformes</taxon>
        <taxon>Oribatida</taxon>
        <taxon>Brachypylina</taxon>
        <taxon>Oppioidea</taxon>
        <taxon>Oppiidae</taxon>
        <taxon>Medioppia</taxon>
    </lineage>
</organism>
<dbReference type="GO" id="GO:0005869">
    <property type="term" value="C:dynactin complex"/>
    <property type="evidence" value="ECO:0007669"/>
    <property type="project" value="InterPro"/>
</dbReference>
<dbReference type="EMBL" id="CAJPIZ010025734">
    <property type="protein sequence ID" value="CAG2118829.1"/>
    <property type="molecule type" value="Genomic_DNA"/>
</dbReference>
<evidence type="ECO:0000256" key="2">
    <source>
        <dbReference type="ARBA" id="ARBA00006176"/>
    </source>
</evidence>
<evidence type="ECO:0000256" key="5">
    <source>
        <dbReference type="SAM" id="Coils"/>
    </source>
</evidence>
<feature type="coiled-coil region" evidence="5">
    <location>
        <begin position="47"/>
        <end position="96"/>
    </location>
</feature>